<keyword evidence="2" id="KW-1185">Reference proteome</keyword>
<evidence type="ECO:0000313" key="1">
    <source>
        <dbReference type="EMBL" id="KAL3086136.1"/>
    </source>
</evidence>
<accession>A0ABD2J3D7</accession>
<name>A0ABD2J3D7_HETSC</name>
<protein>
    <submittedName>
        <fullName evidence="1">Uncharacterized protein</fullName>
    </submittedName>
</protein>
<comment type="caution">
    <text evidence="1">The sequence shown here is derived from an EMBL/GenBank/DDBJ whole genome shotgun (WGS) entry which is preliminary data.</text>
</comment>
<proteinExistence type="predicted"/>
<dbReference type="EMBL" id="JBICCN010000212">
    <property type="protein sequence ID" value="KAL3086136.1"/>
    <property type="molecule type" value="Genomic_DNA"/>
</dbReference>
<gene>
    <name evidence="1" type="ORF">niasHS_008909</name>
</gene>
<dbReference type="Proteomes" id="UP001620645">
    <property type="component" value="Unassembled WGS sequence"/>
</dbReference>
<reference evidence="1 2" key="1">
    <citation type="submission" date="2024-10" db="EMBL/GenBank/DDBJ databases">
        <authorList>
            <person name="Kim D."/>
        </authorList>
    </citation>
    <scope>NUCLEOTIDE SEQUENCE [LARGE SCALE GENOMIC DNA]</scope>
    <source>
        <strain evidence="1">Taebaek</strain>
    </source>
</reference>
<sequence length="159" mass="18091">MNANANVPLLYRCNRQTVNLHVLTCLRDVRNFLTRDGQAVPFLHVLANSNRPNCTFARPSLVRVTDHIRRKEDHQGTIFGQYPNRPDQCLGVHVATHPAPLPHTSFAYMVVAKATIDERYGIFNLFIDHDDDAWNGFMEAYVHANSLVSVAGHNFFDDF</sequence>
<evidence type="ECO:0000313" key="2">
    <source>
        <dbReference type="Proteomes" id="UP001620645"/>
    </source>
</evidence>
<organism evidence="1 2">
    <name type="scientific">Heterodera schachtii</name>
    <name type="common">Sugarbeet cyst nematode worm</name>
    <name type="synonym">Tylenchus schachtii</name>
    <dbReference type="NCBI Taxonomy" id="97005"/>
    <lineage>
        <taxon>Eukaryota</taxon>
        <taxon>Metazoa</taxon>
        <taxon>Ecdysozoa</taxon>
        <taxon>Nematoda</taxon>
        <taxon>Chromadorea</taxon>
        <taxon>Rhabditida</taxon>
        <taxon>Tylenchina</taxon>
        <taxon>Tylenchomorpha</taxon>
        <taxon>Tylenchoidea</taxon>
        <taxon>Heteroderidae</taxon>
        <taxon>Heteroderinae</taxon>
        <taxon>Heterodera</taxon>
    </lineage>
</organism>
<dbReference type="AlphaFoldDB" id="A0ABD2J3D7"/>